<gene>
    <name evidence="3" type="ORF">CPPEL_04410</name>
</gene>
<dbReference type="PANTHER" id="PTHR21666:SF270">
    <property type="entry name" value="MUREIN HYDROLASE ACTIVATOR ENVC"/>
    <property type="match status" value="1"/>
</dbReference>
<reference evidence="3 4" key="1">
    <citation type="submission" date="2018-11" db="EMBL/GenBank/DDBJ databases">
        <authorList>
            <person name="Kleinhagauer T."/>
            <person name="Glaeser S.P."/>
            <person name="Spergser J."/>
            <person name="Ruckert C."/>
            <person name="Kaempfer P."/>
            <person name="Busse H.-J."/>
        </authorList>
    </citation>
    <scope>NUCLEOTIDE SEQUENCE [LARGE SCALE GENOMIC DNA]</scope>
    <source>
        <strain evidence="3 4">812CH</strain>
    </source>
</reference>
<dbReference type="Proteomes" id="UP000271426">
    <property type="component" value="Chromosome"/>
</dbReference>
<dbReference type="CDD" id="cd12797">
    <property type="entry name" value="M23_peptidase"/>
    <property type="match status" value="1"/>
</dbReference>
<evidence type="ECO:0000259" key="2">
    <source>
        <dbReference type="Pfam" id="PF01551"/>
    </source>
</evidence>
<feature type="domain" description="M23ase beta-sheet core" evidence="2">
    <location>
        <begin position="54"/>
        <end position="138"/>
    </location>
</feature>
<dbReference type="OrthoDB" id="5245088at2"/>
<feature type="chain" id="PRO_5017935996" evidence="1">
    <location>
        <begin position="27"/>
        <end position="161"/>
    </location>
</feature>
<dbReference type="Gene3D" id="2.70.70.10">
    <property type="entry name" value="Glucose Permease (Domain IIA)"/>
    <property type="match status" value="1"/>
</dbReference>
<dbReference type="SUPFAM" id="SSF51261">
    <property type="entry name" value="Duplicated hybrid motif"/>
    <property type="match status" value="1"/>
</dbReference>
<keyword evidence="1" id="KW-0732">Signal</keyword>
<dbReference type="PANTHER" id="PTHR21666">
    <property type="entry name" value="PEPTIDASE-RELATED"/>
    <property type="match status" value="1"/>
</dbReference>
<feature type="signal peptide" evidence="1">
    <location>
        <begin position="1"/>
        <end position="26"/>
    </location>
</feature>
<dbReference type="KEGG" id="cpso:CPPEL_04410"/>
<dbReference type="InterPro" id="IPR050570">
    <property type="entry name" value="Cell_wall_metabolism_enzyme"/>
</dbReference>
<evidence type="ECO:0000256" key="1">
    <source>
        <dbReference type="SAM" id="SignalP"/>
    </source>
</evidence>
<dbReference type="InterPro" id="IPR016047">
    <property type="entry name" value="M23ase_b-sheet_dom"/>
</dbReference>
<dbReference type="EMBL" id="CP033898">
    <property type="protein sequence ID" value="AZA09009.1"/>
    <property type="molecule type" value="Genomic_DNA"/>
</dbReference>
<evidence type="ECO:0000313" key="3">
    <source>
        <dbReference type="EMBL" id="AZA09009.1"/>
    </source>
</evidence>
<keyword evidence="4" id="KW-1185">Reference proteome</keyword>
<dbReference type="GO" id="GO:0004222">
    <property type="term" value="F:metalloendopeptidase activity"/>
    <property type="evidence" value="ECO:0007669"/>
    <property type="project" value="TreeGrafter"/>
</dbReference>
<proteinExistence type="predicted"/>
<dbReference type="AlphaFoldDB" id="A0A3G6ITH4"/>
<accession>A0A3G6ITH4</accession>
<protein>
    <submittedName>
        <fullName evidence="3">Peptidase family M23</fullName>
    </submittedName>
</protein>
<dbReference type="InterPro" id="IPR011055">
    <property type="entry name" value="Dup_hybrid_motif"/>
</dbReference>
<sequence length="161" mass="16782" precursor="true">MRIFSALNAIALCSLIAFGSIPEAFAYVSPATGTQYPGRVTKAFDVGEHDWLPGHRGVDLGLAPGSPVVAAEQGTVAFAGVVAGTPVLSIDHPDGLRSTYQPIRAVVAKGDTVQAGQVIGILLSAQGEQGLHWGMKTGPKSYINPLSLLDIPIIRLKPIDS</sequence>
<dbReference type="RefSeq" id="WP_123959983.1">
    <property type="nucleotide sequence ID" value="NZ_CP033898.1"/>
</dbReference>
<organism evidence="3 4">
    <name type="scientific">Corynebacterium pseudopelargi</name>
    <dbReference type="NCBI Taxonomy" id="2080757"/>
    <lineage>
        <taxon>Bacteria</taxon>
        <taxon>Bacillati</taxon>
        <taxon>Actinomycetota</taxon>
        <taxon>Actinomycetes</taxon>
        <taxon>Mycobacteriales</taxon>
        <taxon>Corynebacteriaceae</taxon>
        <taxon>Corynebacterium</taxon>
    </lineage>
</organism>
<dbReference type="Pfam" id="PF01551">
    <property type="entry name" value="Peptidase_M23"/>
    <property type="match status" value="1"/>
</dbReference>
<name>A0A3G6ITH4_9CORY</name>
<evidence type="ECO:0000313" key="4">
    <source>
        <dbReference type="Proteomes" id="UP000271426"/>
    </source>
</evidence>